<dbReference type="Proteomes" id="UP000247536">
    <property type="component" value="Unassembled WGS sequence"/>
</dbReference>
<dbReference type="PANTHER" id="PTHR42815">
    <property type="entry name" value="FAD-BINDING, PUTATIVE (AFU_ORTHOLOGUE AFUA_6G07600)-RELATED"/>
    <property type="match status" value="1"/>
</dbReference>
<feature type="domain" description="Pyridoxamine 5'-phosphate oxidase N-terminal" evidence="1">
    <location>
        <begin position="42"/>
        <end position="159"/>
    </location>
</feature>
<reference evidence="2 3" key="1">
    <citation type="submission" date="2018-06" db="EMBL/GenBank/DDBJ databases">
        <title>Rhizobium wuzhouense sp. nov., isolated from roots of Oryza officinalis.</title>
        <authorList>
            <person name="Yuan T."/>
        </authorList>
    </citation>
    <scope>NUCLEOTIDE SEQUENCE [LARGE SCALE GENOMIC DNA]</scope>
    <source>
        <strain evidence="2 3">W44</strain>
    </source>
</reference>
<proteinExistence type="predicted"/>
<evidence type="ECO:0000259" key="1">
    <source>
        <dbReference type="Pfam" id="PF01243"/>
    </source>
</evidence>
<accession>A0ABX5NZQ2</accession>
<dbReference type="RefSeq" id="WP_110789468.1">
    <property type="nucleotide sequence ID" value="NZ_QJRY01000001.1"/>
</dbReference>
<dbReference type="SUPFAM" id="SSF50475">
    <property type="entry name" value="FMN-binding split barrel"/>
    <property type="match status" value="1"/>
</dbReference>
<gene>
    <name evidence="2" type="ORF">DMY87_01205</name>
</gene>
<organism evidence="2 3">
    <name type="scientific">Rhizobium wuzhouense</name>
    <dbReference type="NCBI Taxonomy" id="1986026"/>
    <lineage>
        <taxon>Bacteria</taxon>
        <taxon>Pseudomonadati</taxon>
        <taxon>Pseudomonadota</taxon>
        <taxon>Alphaproteobacteria</taxon>
        <taxon>Hyphomicrobiales</taxon>
        <taxon>Rhizobiaceae</taxon>
        <taxon>Rhizobium/Agrobacterium group</taxon>
        <taxon>Rhizobium</taxon>
    </lineage>
</organism>
<evidence type="ECO:0000313" key="3">
    <source>
        <dbReference type="Proteomes" id="UP000247536"/>
    </source>
</evidence>
<dbReference type="Pfam" id="PF01243">
    <property type="entry name" value="PNPOx_N"/>
    <property type="match status" value="1"/>
</dbReference>
<comment type="caution">
    <text evidence="2">The sequence shown here is derived from an EMBL/GenBank/DDBJ whole genome shotgun (WGS) entry which is preliminary data.</text>
</comment>
<dbReference type="InterPro" id="IPR024029">
    <property type="entry name" value="Pyridox_Oxase_FMN-dep"/>
</dbReference>
<evidence type="ECO:0000313" key="2">
    <source>
        <dbReference type="EMBL" id="PYB77036.1"/>
    </source>
</evidence>
<sequence length="217" mass="24196">MSEAYAVKPDHRLRDERQLRSLFEPTHDLAVAKCQTQLGVHAQAFIKRSPFLCIGTQSADGRADVSPRGDPAGFVQVLDPKTIVVPDRPGNNRLDTLSNIIANPAVGLLFIIPGFDDTLRVNGRAQLSTDPELLARMAVNGKVPKLAIVVAIDEVFLHCAKAFRRSHLWDPDHRQDRREMPSLMQFILEETGAAPDNVDDMRKLDEGLEQAYVKSMY</sequence>
<dbReference type="InterPro" id="IPR012349">
    <property type="entry name" value="Split_barrel_FMN-bd"/>
</dbReference>
<keyword evidence="3" id="KW-1185">Reference proteome</keyword>
<name>A0ABX5NZQ2_9HYPH</name>
<dbReference type="Gene3D" id="2.30.110.10">
    <property type="entry name" value="Electron Transport, Fmn-binding Protein, Chain A"/>
    <property type="match status" value="1"/>
</dbReference>
<protein>
    <submittedName>
        <fullName evidence="2">Pyridoxamine 5'-phosphate oxidase</fullName>
    </submittedName>
</protein>
<dbReference type="InterPro" id="IPR011576">
    <property type="entry name" value="Pyridox_Oxase_N"/>
</dbReference>
<dbReference type="EMBL" id="QJRY01000001">
    <property type="protein sequence ID" value="PYB77036.1"/>
    <property type="molecule type" value="Genomic_DNA"/>
</dbReference>
<dbReference type="NCBIfam" id="TIGR04025">
    <property type="entry name" value="PPOX_FMN_DR2398"/>
    <property type="match status" value="1"/>
</dbReference>
<dbReference type="PANTHER" id="PTHR42815:SF2">
    <property type="entry name" value="FAD-BINDING, PUTATIVE (AFU_ORTHOLOGUE AFUA_6G07600)-RELATED"/>
    <property type="match status" value="1"/>
</dbReference>